<gene>
    <name evidence="2" type="ORF">HX89_02845</name>
</gene>
<dbReference type="GeneID" id="41840157"/>
<dbReference type="OrthoDB" id="9801383at2"/>
<organism evidence="2 3">
    <name type="scientific">Dermacoccus nishinomiyaensis</name>
    <dbReference type="NCBI Taxonomy" id="1274"/>
    <lineage>
        <taxon>Bacteria</taxon>
        <taxon>Bacillati</taxon>
        <taxon>Actinomycetota</taxon>
        <taxon>Actinomycetes</taxon>
        <taxon>Micrococcales</taxon>
        <taxon>Dermacoccaceae</taxon>
        <taxon>Dermacoccus</taxon>
    </lineage>
</organism>
<dbReference type="HOGENOM" id="CLU_018570_2_0_11"/>
<reference evidence="2 3" key="1">
    <citation type="submission" date="2014-07" db="EMBL/GenBank/DDBJ databases">
        <title>Genome Sequencing of Dermacoccus nishinomiyaensis.</title>
        <authorList>
            <person name="Hong K.W."/>
            <person name="Chan K.G."/>
        </authorList>
    </citation>
    <scope>NUCLEOTIDE SEQUENCE [LARGE SCALE GENOMIC DNA]</scope>
    <source>
        <strain evidence="2 3">M25</strain>
    </source>
</reference>
<protein>
    <submittedName>
        <fullName evidence="2">Phosphatase</fullName>
    </submittedName>
</protein>
<feature type="region of interest" description="Disordered" evidence="1">
    <location>
        <begin position="76"/>
        <end position="96"/>
    </location>
</feature>
<dbReference type="Proteomes" id="UP000027986">
    <property type="component" value="Chromosome"/>
</dbReference>
<dbReference type="KEGG" id="dni:HX89_02845"/>
<accession>A0A075JCQ9</accession>
<dbReference type="eggNOG" id="COG3211">
    <property type="taxonomic scope" value="Bacteria"/>
</dbReference>
<evidence type="ECO:0000313" key="3">
    <source>
        <dbReference type="Proteomes" id="UP000027986"/>
    </source>
</evidence>
<sequence>MSPKLLPLINTRHGSRSAKTCEYRCANQCDAPTPNTSGNEEFQTLAQRAIARRAMLTGSAGAMVLAGFGAQAAAADTAHGHHPRPERNVGRASFTSVAPNRKDDVVSAEGFTHDVIIRWGDPVTKRAPRFDVHHQTPEAQAQQFGYNNDYVGIIPLDGRRALLSVNHEYTDPELMFPTGTDELLKKKIEMAAHGLAVVAIERGRAKGSWKASDPRRSRYNRRITASTPLRVDGPAAGHELLRTKADPKGTTILGTFANCSGGTTPWGTTLHGEENFHGYFDASGALDPKQADAYKRYGITGQGKGWKDVDERFDLTKTPNEANRFGWIVELDPLDPSAPPVKHTMLGRVKHEGCNVTIARDGRVVAYTGDDEKGEYIYKFVSRDRYQRSASPAARRHNKTLLSAGTLYVAKFTGDGDADGVHDGTGTWIPLASEKKSYVPGMSVAEVLVHTRVAADKVGPTRMDRPEDIEPNPVNGKIYCALTNNSDRGKKFTTDEANPLASSMTRKKLGEPLTATSGNRNGYILEVTEGRGGSCGKGYETSTDFTWDLMLICGDPAAQETYFAGFPKEHVSPISCPDNVAFDAVGNLWISTDGNQLGSNDGLFRVPTNGPERGRVQQFLTVPYGAETCGPLVSPDQLSVFTAVQHPGETDDATFEKPTSTWPHTDAFPRPSVIVSYAK</sequence>
<evidence type="ECO:0000256" key="1">
    <source>
        <dbReference type="SAM" id="MobiDB-lite"/>
    </source>
</evidence>
<proteinExistence type="predicted"/>
<evidence type="ECO:0000313" key="2">
    <source>
        <dbReference type="EMBL" id="AIF40071.1"/>
    </source>
</evidence>
<keyword evidence="3" id="KW-1185">Reference proteome</keyword>
<dbReference type="Pfam" id="PF05787">
    <property type="entry name" value="PhoX"/>
    <property type="match status" value="1"/>
</dbReference>
<dbReference type="InterPro" id="IPR008557">
    <property type="entry name" value="PhoX"/>
</dbReference>
<dbReference type="EMBL" id="CP008889">
    <property type="protein sequence ID" value="AIF40071.1"/>
    <property type="molecule type" value="Genomic_DNA"/>
</dbReference>
<dbReference type="SUPFAM" id="SSF63829">
    <property type="entry name" value="Calcium-dependent phosphotriesterase"/>
    <property type="match status" value="1"/>
</dbReference>
<name>A0A075JCQ9_9MICO</name>
<dbReference type="RefSeq" id="WP_038566847.1">
    <property type="nucleotide sequence ID" value="NZ_CP008889.1"/>
</dbReference>
<dbReference type="AlphaFoldDB" id="A0A075JCQ9"/>
<dbReference type="PANTHER" id="PTHR35399">
    <property type="entry name" value="SLR8030 PROTEIN"/>
    <property type="match status" value="1"/>
</dbReference>
<dbReference type="PANTHER" id="PTHR35399:SF2">
    <property type="entry name" value="DUF839 DOMAIN-CONTAINING PROTEIN"/>
    <property type="match status" value="1"/>
</dbReference>